<evidence type="ECO:0000313" key="2">
    <source>
        <dbReference type="Proteomes" id="UP001501169"/>
    </source>
</evidence>
<comment type="caution">
    <text evidence="1">The sequence shown here is derived from an EMBL/GenBank/DDBJ whole genome shotgun (WGS) entry which is preliminary data.</text>
</comment>
<organism evidence="1 2">
    <name type="scientific">Rheinheimera aquimaris</name>
    <dbReference type="NCBI Taxonomy" id="412437"/>
    <lineage>
        <taxon>Bacteria</taxon>
        <taxon>Pseudomonadati</taxon>
        <taxon>Pseudomonadota</taxon>
        <taxon>Gammaproteobacteria</taxon>
        <taxon>Chromatiales</taxon>
        <taxon>Chromatiaceae</taxon>
        <taxon>Rheinheimera</taxon>
    </lineage>
</organism>
<dbReference type="RefSeq" id="WP_226765450.1">
    <property type="nucleotide sequence ID" value="NZ_BAAAEO010000001.1"/>
</dbReference>
<protein>
    <submittedName>
        <fullName evidence="1">Uncharacterized protein</fullName>
    </submittedName>
</protein>
<dbReference type="EMBL" id="BAAAEO010000001">
    <property type="protein sequence ID" value="GAA0542156.1"/>
    <property type="molecule type" value="Genomic_DNA"/>
</dbReference>
<accession>A0ABN1DFC8</accession>
<name>A0ABN1DFC8_9GAMM</name>
<proteinExistence type="predicted"/>
<sequence length="114" mass="12701">MSLTTLQFIITEISAGFMEQENGSKMPYASVTGVQNYPNNDQRQTGFSYGSPTLKIKLIDPDTNQPNIKLAEDLRKGNVFMKEVFLNCRTKITRSGMTFEALSADDPQMVKKAG</sequence>
<reference evidence="1 2" key="1">
    <citation type="journal article" date="2019" name="Int. J. Syst. Evol. Microbiol.">
        <title>The Global Catalogue of Microorganisms (GCM) 10K type strain sequencing project: providing services to taxonomists for standard genome sequencing and annotation.</title>
        <authorList>
            <consortium name="The Broad Institute Genomics Platform"/>
            <consortium name="The Broad Institute Genome Sequencing Center for Infectious Disease"/>
            <person name="Wu L."/>
            <person name="Ma J."/>
        </authorList>
    </citation>
    <scope>NUCLEOTIDE SEQUENCE [LARGE SCALE GENOMIC DNA]</scope>
    <source>
        <strain evidence="1 2">JCM 14331</strain>
    </source>
</reference>
<evidence type="ECO:0000313" key="1">
    <source>
        <dbReference type="EMBL" id="GAA0542156.1"/>
    </source>
</evidence>
<keyword evidence="2" id="KW-1185">Reference proteome</keyword>
<gene>
    <name evidence="1" type="ORF">GCM10009098_07290</name>
</gene>
<dbReference type="Proteomes" id="UP001501169">
    <property type="component" value="Unassembled WGS sequence"/>
</dbReference>